<dbReference type="Proteomes" id="UP000035642">
    <property type="component" value="Unassembled WGS sequence"/>
</dbReference>
<reference evidence="2" key="2">
    <citation type="submission" date="2017-02" db="UniProtKB">
        <authorList>
            <consortium name="WormBaseParasite"/>
        </authorList>
    </citation>
    <scope>IDENTIFICATION</scope>
</reference>
<protein>
    <submittedName>
        <fullName evidence="2">START domain-containing protein</fullName>
    </submittedName>
</protein>
<organism evidence="1 2">
    <name type="scientific">Angiostrongylus cantonensis</name>
    <name type="common">Rat lungworm</name>
    <dbReference type="NCBI Taxonomy" id="6313"/>
    <lineage>
        <taxon>Eukaryota</taxon>
        <taxon>Metazoa</taxon>
        <taxon>Ecdysozoa</taxon>
        <taxon>Nematoda</taxon>
        <taxon>Chromadorea</taxon>
        <taxon>Rhabditida</taxon>
        <taxon>Rhabditina</taxon>
        <taxon>Rhabditomorpha</taxon>
        <taxon>Strongyloidea</taxon>
        <taxon>Metastrongylidae</taxon>
        <taxon>Angiostrongylus</taxon>
    </lineage>
</organism>
<proteinExistence type="predicted"/>
<dbReference type="STRING" id="6313.A0A0K0CVZ0"/>
<accession>A0A0K0CVZ0</accession>
<evidence type="ECO:0000313" key="2">
    <source>
        <dbReference type="WBParaSite" id="ACAC_0000154701-mRNA-1"/>
    </source>
</evidence>
<sequence length="141" mass="15935">MYPVAVLNSLVQSATGIYVNKQDGEMNSWVLTRRFFYSDCVSYASEVPGSIRYAKDIHLHVEMRETRDGSIFPPYLSVVYAETNHNRSNVVEAVLSVTYEIDPSRHDRAAWSSAKPQLFGSSPVPGMLNTCIGFHNRKEFI</sequence>
<dbReference type="PANTHER" id="PTHR21274:SF0">
    <property type="entry name" value="MECKELIN"/>
    <property type="match status" value="1"/>
</dbReference>
<keyword evidence="1" id="KW-1185">Reference proteome</keyword>
<dbReference type="Pfam" id="PF09773">
    <property type="entry name" value="Meckelin"/>
    <property type="match status" value="1"/>
</dbReference>
<dbReference type="PANTHER" id="PTHR21274">
    <property type="entry name" value="MECKELIN"/>
    <property type="match status" value="1"/>
</dbReference>
<name>A0A0K0CVZ0_ANGCA</name>
<dbReference type="AlphaFoldDB" id="A0A0K0CVZ0"/>
<evidence type="ECO:0000313" key="1">
    <source>
        <dbReference type="Proteomes" id="UP000035642"/>
    </source>
</evidence>
<dbReference type="WBParaSite" id="ACAC_0000154701-mRNA-1">
    <property type="protein sequence ID" value="ACAC_0000154701-mRNA-1"/>
    <property type="gene ID" value="ACAC_0000154701"/>
</dbReference>
<reference evidence="1" key="1">
    <citation type="submission" date="2012-09" db="EMBL/GenBank/DDBJ databases">
        <authorList>
            <person name="Martin A.A."/>
        </authorList>
    </citation>
    <scope>NUCLEOTIDE SEQUENCE</scope>
</reference>
<dbReference type="InterPro" id="IPR019170">
    <property type="entry name" value="Meckelin"/>
</dbReference>
<dbReference type="GO" id="GO:0036038">
    <property type="term" value="C:MKS complex"/>
    <property type="evidence" value="ECO:0007669"/>
    <property type="project" value="InterPro"/>
</dbReference>
<dbReference type="GO" id="GO:0060271">
    <property type="term" value="P:cilium assembly"/>
    <property type="evidence" value="ECO:0007669"/>
    <property type="project" value="InterPro"/>
</dbReference>